<dbReference type="EMBL" id="BLXT01005798">
    <property type="protein sequence ID" value="GFO26254.1"/>
    <property type="molecule type" value="Genomic_DNA"/>
</dbReference>
<gene>
    <name evidence="2" type="ORF">PoB_005275900</name>
</gene>
<feature type="compositionally biased region" description="Basic and acidic residues" evidence="1">
    <location>
        <begin position="24"/>
        <end position="35"/>
    </location>
</feature>
<organism evidence="2 3">
    <name type="scientific">Plakobranchus ocellatus</name>
    <dbReference type="NCBI Taxonomy" id="259542"/>
    <lineage>
        <taxon>Eukaryota</taxon>
        <taxon>Metazoa</taxon>
        <taxon>Spiralia</taxon>
        <taxon>Lophotrochozoa</taxon>
        <taxon>Mollusca</taxon>
        <taxon>Gastropoda</taxon>
        <taxon>Heterobranchia</taxon>
        <taxon>Euthyneura</taxon>
        <taxon>Panpulmonata</taxon>
        <taxon>Sacoglossa</taxon>
        <taxon>Placobranchoidea</taxon>
        <taxon>Plakobranchidae</taxon>
        <taxon>Plakobranchus</taxon>
    </lineage>
</organism>
<protein>
    <submittedName>
        <fullName evidence="2">Uncharacterized protein</fullName>
    </submittedName>
</protein>
<dbReference type="Proteomes" id="UP000735302">
    <property type="component" value="Unassembled WGS sequence"/>
</dbReference>
<reference evidence="2 3" key="1">
    <citation type="journal article" date="2021" name="Elife">
        <title>Chloroplast acquisition without the gene transfer in kleptoplastic sea slugs, Plakobranchus ocellatus.</title>
        <authorList>
            <person name="Maeda T."/>
            <person name="Takahashi S."/>
            <person name="Yoshida T."/>
            <person name="Shimamura S."/>
            <person name="Takaki Y."/>
            <person name="Nagai Y."/>
            <person name="Toyoda A."/>
            <person name="Suzuki Y."/>
            <person name="Arimoto A."/>
            <person name="Ishii H."/>
            <person name="Satoh N."/>
            <person name="Nishiyama T."/>
            <person name="Hasebe M."/>
            <person name="Maruyama T."/>
            <person name="Minagawa J."/>
            <person name="Obokata J."/>
            <person name="Shigenobu S."/>
        </authorList>
    </citation>
    <scope>NUCLEOTIDE SEQUENCE [LARGE SCALE GENOMIC DNA]</scope>
</reference>
<evidence type="ECO:0000313" key="3">
    <source>
        <dbReference type="Proteomes" id="UP000735302"/>
    </source>
</evidence>
<keyword evidence="3" id="KW-1185">Reference proteome</keyword>
<accession>A0AAV4C172</accession>
<dbReference type="AlphaFoldDB" id="A0AAV4C172"/>
<evidence type="ECO:0000256" key="1">
    <source>
        <dbReference type="SAM" id="MobiDB-lite"/>
    </source>
</evidence>
<comment type="caution">
    <text evidence="2">The sequence shown here is derived from an EMBL/GenBank/DDBJ whole genome shotgun (WGS) entry which is preliminary data.</text>
</comment>
<feature type="region of interest" description="Disordered" evidence="1">
    <location>
        <begin position="1"/>
        <end position="70"/>
    </location>
</feature>
<evidence type="ECO:0000313" key="2">
    <source>
        <dbReference type="EMBL" id="GFO26254.1"/>
    </source>
</evidence>
<sequence>MSTNGRGSKRRGKHSAMEVTDTYHQQEEEGRHQGVVERNGPVARGSPVPRRLDKRGGSVARGSSALRSDPTKGYTKDVALWLVVVLHFEVTPTKGIKKGGPVDRGSPVPLSNPTKGWTKEMALWLVVTLHLEVTLPSVVQKRWFCGSW</sequence>
<name>A0AAV4C172_9GAST</name>
<proteinExistence type="predicted"/>